<accession>X1I429</accession>
<comment type="caution">
    <text evidence="1">The sequence shown here is derived from an EMBL/GenBank/DDBJ whole genome shotgun (WGS) entry which is preliminary data.</text>
</comment>
<gene>
    <name evidence="1" type="ORF">S03H2_48387</name>
</gene>
<sequence>ELVSVMHGRRICGTWGTGRAVSLRPPKCEDKDSWSSVGSWGMVMRNRKTDVTCHQIYNAWSNKEPLLQGINCCKHESRKTGGHEFIITDNDVLEEIYSESWVPP</sequence>
<reference evidence="1" key="1">
    <citation type="journal article" date="2014" name="Front. Microbiol.">
        <title>High frequency of phylogenetically diverse reductive dehalogenase-homologous genes in deep subseafloor sedimentary metagenomes.</title>
        <authorList>
            <person name="Kawai M."/>
            <person name="Futagami T."/>
            <person name="Toyoda A."/>
            <person name="Takaki Y."/>
            <person name="Nishi S."/>
            <person name="Hori S."/>
            <person name="Arai W."/>
            <person name="Tsubouchi T."/>
            <person name="Morono Y."/>
            <person name="Uchiyama I."/>
            <person name="Ito T."/>
            <person name="Fujiyama A."/>
            <person name="Inagaki F."/>
            <person name="Takami H."/>
        </authorList>
    </citation>
    <scope>NUCLEOTIDE SEQUENCE</scope>
    <source>
        <strain evidence="1">Expedition CK06-06</strain>
    </source>
</reference>
<name>X1I429_9ZZZZ</name>
<proteinExistence type="predicted"/>
<dbReference type="EMBL" id="BARU01030503">
    <property type="protein sequence ID" value="GAH64040.1"/>
    <property type="molecule type" value="Genomic_DNA"/>
</dbReference>
<feature type="non-terminal residue" evidence="1">
    <location>
        <position position="1"/>
    </location>
</feature>
<evidence type="ECO:0000313" key="1">
    <source>
        <dbReference type="EMBL" id="GAH64040.1"/>
    </source>
</evidence>
<organism evidence="1">
    <name type="scientific">marine sediment metagenome</name>
    <dbReference type="NCBI Taxonomy" id="412755"/>
    <lineage>
        <taxon>unclassified sequences</taxon>
        <taxon>metagenomes</taxon>
        <taxon>ecological metagenomes</taxon>
    </lineage>
</organism>
<dbReference type="AlphaFoldDB" id="X1I429"/>
<protein>
    <submittedName>
        <fullName evidence="1">Uncharacterized protein</fullName>
    </submittedName>
</protein>